<proteinExistence type="predicted"/>
<keyword evidence="2" id="KW-1185">Reference proteome</keyword>
<evidence type="ECO:0000313" key="2">
    <source>
        <dbReference type="Proteomes" id="UP000188324"/>
    </source>
</evidence>
<dbReference type="STRING" id="1610493.RPIT_04950"/>
<dbReference type="AlphaFoldDB" id="A0A1Q2CDS4"/>
<organism evidence="1 2">
    <name type="scientific">Tessaracoccus flavus</name>
    <dbReference type="NCBI Taxonomy" id="1610493"/>
    <lineage>
        <taxon>Bacteria</taxon>
        <taxon>Bacillati</taxon>
        <taxon>Actinomycetota</taxon>
        <taxon>Actinomycetes</taxon>
        <taxon>Propionibacteriales</taxon>
        <taxon>Propionibacteriaceae</taxon>
        <taxon>Tessaracoccus</taxon>
    </lineage>
</organism>
<name>A0A1Q2CDS4_9ACTN</name>
<dbReference type="Proteomes" id="UP000188324">
    <property type="component" value="Chromosome"/>
</dbReference>
<dbReference type="OrthoDB" id="4858096at2"/>
<evidence type="ECO:0000313" key="1">
    <source>
        <dbReference type="EMBL" id="AQP44241.1"/>
    </source>
</evidence>
<dbReference type="EMBL" id="CP019605">
    <property type="protein sequence ID" value="AQP44241.1"/>
    <property type="molecule type" value="Genomic_DNA"/>
</dbReference>
<reference evidence="1 2" key="1">
    <citation type="journal article" date="2016" name="Int. J. Syst. Evol. Microbiol.">
        <title>Tessaracoccus flavus sp. nov., isolated from the drainage system of a lindane-producing factory.</title>
        <authorList>
            <person name="Kumari R."/>
            <person name="Singh P."/>
            <person name="Schumann P."/>
            <person name="Lal R."/>
        </authorList>
    </citation>
    <scope>NUCLEOTIDE SEQUENCE [LARGE SCALE GENOMIC DNA]</scope>
    <source>
        <strain evidence="1 2">RP1T</strain>
    </source>
</reference>
<dbReference type="RefSeq" id="WP_077341196.1">
    <property type="nucleotide sequence ID" value="NZ_CP019605.1"/>
</dbReference>
<dbReference type="KEGG" id="tfl:RPIT_04950"/>
<accession>A0A1Q2CDS4</accession>
<protein>
    <submittedName>
        <fullName evidence="1">Uncharacterized protein</fullName>
    </submittedName>
</protein>
<gene>
    <name evidence="1" type="ORF">RPIT_04950</name>
</gene>
<sequence>MTYRYGLKWNVRRGHPVEEIDEVTARDRFQVGPQFSVSRVTQGRTVPDYTLSMQPGGAQLRVLKYDPEGSIAEIFDYSERDGRGGLFMHGYATYVYPDDEIGPRTLSQSVAHKSWVFREDGTATCREVVKPVPDARISEYRGLDVSGHWRSRPEFGDWDSFGDHPEPGGIP</sequence>